<dbReference type="InterPro" id="IPR027417">
    <property type="entry name" value="P-loop_NTPase"/>
</dbReference>
<evidence type="ECO:0000256" key="7">
    <source>
        <dbReference type="ARBA" id="ARBA00022840"/>
    </source>
</evidence>
<evidence type="ECO:0000256" key="8">
    <source>
        <dbReference type="ARBA" id="ARBA00022967"/>
    </source>
</evidence>
<dbReference type="PROSITE" id="PS00211">
    <property type="entry name" value="ABC_TRANSPORTER_1"/>
    <property type="match status" value="1"/>
</dbReference>
<dbReference type="GO" id="GO:0005886">
    <property type="term" value="C:plasma membrane"/>
    <property type="evidence" value="ECO:0007669"/>
    <property type="project" value="UniProtKB-SubCell"/>
</dbReference>
<dbReference type="CDD" id="cd03215">
    <property type="entry name" value="ABC_Carb_Monos_II"/>
    <property type="match status" value="1"/>
</dbReference>
<dbReference type="InterPro" id="IPR003439">
    <property type="entry name" value="ABC_transporter-like_ATP-bd"/>
</dbReference>
<dbReference type="Pfam" id="PF00005">
    <property type="entry name" value="ABC_tran"/>
    <property type="match status" value="2"/>
</dbReference>
<dbReference type="SMART" id="SM00382">
    <property type="entry name" value="AAA"/>
    <property type="match status" value="2"/>
</dbReference>
<keyword evidence="7 11" id="KW-0067">ATP-binding</keyword>
<keyword evidence="5" id="KW-0677">Repeat</keyword>
<dbReference type="AlphaFoldDB" id="A0A1J0WN63"/>
<keyword evidence="6" id="KW-0547">Nucleotide-binding</keyword>
<reference evidence="11 12" key="1">
    <citation type="submission" date="2016-11" db="EMBL/GenBank/DDBJ databases">
        <title>Complete genome sequence of Sulfitobacter sp. AM1-D1, a toxic bacteria associated with marine dinoflagellate Alexandrium minutum in East China Sea.</title>
        <authorList>
            <person name="Yang Q."/>
            <person name="Zhang X."/>
            <person name="Tian X."/>
        </authorList>
    </citation>
    <scope>NUCLEOTIDE SEQUENCE [LARGE SCALE GENOMIC DNA]</scope>
    <source>
        <strain evidence="11 12">AM1-D1</strain>
        <plasmid evidence="11 12">unnamed1</plasmid>
    </source>
</reference>
<protein>
    <submittedName>
        <fullName evidence="11">Sugar ABC transporter ATP-binding protein</fullName>
    </submittedName>
</protein>
<evidence type="ECO:0000256" key="4">
    <source>
        <dbReference type="ARBA" id="ARBA00022597"/>
    </source>
</evidence>
<dbReference type="Gene3D" id="3.40.50.300">
    <property type="entry name" value="P-loop containing nucleotide triphosphate hydrolases"/>
    <property type="match status" value="2"/>
</dbReference>
<comment type="subcellular location">
    <subcellularLocation>
        <location evidence="1">Cell membrane</location>
        <topology evidence="1">Peripheral membrane protein</topology>
    </subcellularLocation>
</comment>
<feature type="domain" description="ABC transporter" evidence="10">
    <location>
        <begin position="7"/>
        <end position="242"/>
    </location>
</feature>
<geneLocation type="plasmid" evidence="11 12">
    <name>unnamed1</name>
</geneLocation>
<keyword evidence="8" id="KW-1278">Translocase</keyword>
<dbReference type="PROSITE" id="PS50893">
    <property type="entry name" value="ABC_TRANSPORTER_2"/>
    <property type="match status" value="2"/>
</dbReference>
<evidence type="ECO:0000313" key="12">
    <source>
        <dbReference type="Proteomes" id="UP000181897"/>
    </source>
</evidence>
<dbReference type="OrthoDB" id="9805029at2"/>
<keyword evidence="9" id="KW-0472">Membrane</keyword>
<gene>
    <name evidence="11" type="ORF">BOO69_18640</name>
</gene>
<dbReference type="Proteomes" id="UP000181897">
    <property type="component" value="Plasmid unnamed1"/>
</dbReference>
<dbReference type="InterPro" id="IPR050107">
    <property type="entry name" value="ABC_carbohydrate_import_ATPase"/>
</dbReference>
<dbReference type="EMBL" id="CP018077">
    <property type="protein sequence ID" value="APE45592.1"/>
    <property type="molecule type" value="Genomic_DNA"/>
</dbReference>
<dbReference type="PANTHER" id="PTHR43790:SF9">
    <property type="entry name" value="GALACTOFURANOSE TRANSPORTER ATP-BINDING PROTEIN YTFR"/>
    <property type="match status" value="1"/>
</dbReference>
<evidence type="ECO:0000259" key="10">
    <source>
        <dbReference type="PROSITE" id="PS50893"/>
    </source>
</evidence>
<proteinExistence type="predicted"/>
<evidence type="ECO:0000256" key="6">
    <source>
        <dbReference type="ARBA" id="ARBA00022741"/>
    </source>
</evidence>
<dbReference type="RefSeq" id="WP_071973927.1">
    <property type="nucleotide sequence ID" value="NZ_CP018077.1"/>
</dbReference>
<feature type="domain" description="ABC transporter" evidence="10">
    <location>
        <begin position="241"/>
        <end position="496"/>
    </location>
</feature>
<dbReference type="InterPro" id="IPR003593">
    <property type="entry name" value="AAA+_ATPase"/>
</dbReference>
<keyword evidence="11" id="KW-0614">Plasmid</keyword>
<evidence type="ECO:0000256" key="9">
    <source>
        <dbReference type="ARBA" id="ARBA00023136"/>
    </source>
</evidence>
<dbReference type="KEGG" id="suam:BOO69_18640"/>
<dbReference type="GO" id="GO:0005524">
    <property type="term" value="F:ATP binding"/>
    <property type="evidence" value="ECO:0007669"/>
    <property type="project" value="UniProtKB-KW"/>
</dbReference>
<evidence type="ECO:0000256" key="3">
    <source>
        <dbReference type="ARBA" id="ARBA00022475"/>
    </source>
</evidence>
<name>A0A1J0WN63_9RHOB</name>
<dbReference type="InterPro" id="IPR017871">
    <property type="entry name" value="ABC_transporter-like_CS"/>
</dbReference>
<dbReference type="GO" id="GO:0016887">
    <property type="term" value="F:ATP hydrolysis activity"/>
    <property type="evidence" value="ECO:0007669"/>
    <property type="project" value="InterPro"/>
</dbReference>
<evidence type="ECO:0000256" key="2">
    <source>
        <dbReference type="ARBA" id="ARBA00022448"/>
    </source>
</evidence>
<evidence type="ECO:0000313" key="11">
    <source>
        <dbReference type="EMBL" id="APE45592.1"/>
    </source>
</evidence>
<evidence type="ECO:0000256" key="1">
    <source>
        <dbReference type="ARBA" id="ARBA00004202"/>
    </source>
</evidence>
<keyword evidence="2" id="KW-0813">Transport</keyword>
<accession>A0A1J0WN63</accession>
<keyword evidence="4" id="KW-0762">Sugar transport</keyword>
<sequence>MANTPLIQTQGLTRNYPGVVALDHVDMDVKAGEVHVLFGENGAGKSTLISLLAGANTPSEGSILVEGKPVSFNSVSDAQAAGIFTVFQEFSLIPTMTVAENMFLGREPGIGPFTNHAEMRRKARALIDQLGFDVPVTAPVAQLSRAQQQMVEIAKAFHGTPKVLILDEPTASLTDREVDHLFKTILKLREQGVAIIYISHRIHEFERIADRVTVLRDGAYVGTTAMDDTDEATLVEMMAGRAIKDIYPEIPHNPAEVLLEIDRLTSRGVRGATLAARRGEVLGMAGLVGSGKSRIFRAVMGLQPTRGGTVTWKGSDITNAPTRDVIGAGIYYLSPDRKSEGLDLAKSSWQNLNIDLMMGREARGAMIRPRALRTTAAGILETVELRESYRPKAVAQLSGGNQQKVLFAKSFGHDADLYIFDEPTVGVDMGTRAALYRLISDIAAAGKAVIVISSDLPEVLNLSHRVLVMAEGRVTAELTGDDRTEDNVLRNFFNETGETV</sequence>
<dbReference type="CDD" id="cd03216">
    <property type="entry name" value="ABC_Carb_Monos_I"/>
    <property type="match status" value="1"/>
</dbReference>
<keyword evidence="3" id="KW-1003">Cell membrane</keyword>
<dbReference type="SUPFAM" id="SSF52540">
    <property type="entry name" value="P-loop containing nucleoside triphosphate hydrolases"/>
    <property type="match status" value="2"/>
</dbReference>
<keyword evidence="12" id="KW-1185">Reference proteome</keyword>
<evidence type="ECO:0000256" key="5">
    <source>
        <dbReference type="ARBA" id="ARBA00022737"/>
    </source>
</evidence>
<dbReference type="FunFam" id="3.40.50.300:FF:000127">
    <property type="entry name" value="Ribose import ATP-binding protein RbsA"/>
    <property type="match status" value="1"/>
</dbReference>
<organism evidence="11 12">
    <name type="scientific">Sulfitobacter alexandrii</name>
    <dbReference type="NCBI Taxonomy" id="1917485"/>
    <lineage>
        <taxon>Bacteria</taxon>
        <taxon>Pseudomonadati</taxon>
        <taxon>Pseudomonadota</taxon>
        <taxon>Alphaproteobacteria</taxon>
        <taxon>Rhodobacterales</taxon>
        <taxon>Roseobacteraceae</taxon>
        <taxon>Sulfitobacter</taxon>
    </lineage>
</organism>
<dbReference type="PANTHER" id="PTHR43790">
    <property type="entry name" value="CARBOHYDRATE TRANSPORT ATP-BINDING PROTEIN MG119-RELATED"/>
    <property type="match status" value="1"/>
</dbReference>